<feature type="region of interest" description="Disordered" evidence="5">
    <location>
        <begin position="30"/>
        <end position="66"/>
    </location>
</feature>
<dbReference type="Gene3D" id="1.10.10.10">
    <property type="entry name" value="Winged helix-like DNA-binding domain superfamily/Winged helix DNA-binding domain"/>
    <property type="match status" value="1"/>
</dbReference>
<evidence type="ECO:0000256" key="2">
    <source>
        <dbReference type="ARBA" id="ARBA00022737"/>
    </source>
</evidence>
<dbReference type="Proteomes" id="UP000504607">
    <property type="component" value="Unplaced"/>
</dbReference>
<name>A0A6I9QBV1_ELAGV</name>
<organism evidence="7 8">
    <name type="scientific">Elaeis guineensis var. tenera</name>
    <name type="common">Oil palm</name>
    <dbReference type="NCBI Taxonomy" id="51953"/>
    <lineage>
        <taxon>Eukaryota</taxon>
        <taxon>Viridiplantae</taxon>
        <taxon>Streptophyta</taxon>
        <taxon>Embryophyta</taxon>
        <taxon>Tracheophyta</taxon>
        <taxon>Spermatophyta</taxon>
        <taxon>Magnoliopsida</taxon>
        <taxon>Liliopsida</taxon>
        <taxon>Arecaceae</taxon>
        <taxon>Arecoideae</taxon>
        <taxon>Cocoseae</taxon>
        <taxon>Elaeidinae</taxon>
        <taxon>Elaeis</taxon>
    </lineage>
</organism>
<dbReference type="RefSeq" id="XP_010906772.2">
    <property type="nucleotide sequence ID" value="XM_010908470.3"/>
</dbReference>
<dbReference type="GO" id="GO:0002758">
    <property type="term" value="P:innate immune response-activating signaling pathway"/>
    <property type="evidence" value="ECO:0007669"/>
    <property type="project" value="UniProtKB-ARBA"/>
</dbReference>
<dbReference type="SMART" id="SM00382">
    <property type="entry name" value="AAA"/>
    <property type="match status" value="1"/>
</dbReference>
<dbReference type="Gene3D" id="3.40.50.300">
    <property type="entry name" value="P-loop containing nucleotide triphosphate hydrolases"/>
    <property type="match status" value="1"/>
</dbReference>
<dbReference type="PANTHER" id="PTHR33463">
    <property type="entry name" value="NB-ARC DOMAIN-CONTAINING PROTEIN-RELATED"/>
    <property type="match status" value="1"/>
</dbReference>
<dbReference type="FunFam" id="3.40.50.300:FF:001091">
    <property type="entry name" value="Probable disease resistance protein At1g61300"/>
    <property type="match status" value="1"/>
</dbReference>
<dbReference type="InterPro" id="IPR055414">
    <property type="entry name" value="LRR_R13L4/SHOC2-like"/>
</dbReference>
<dbReference type="SUPFAM" id="SSF52058">
    <property type="entry name" value="L domain-like"/>
    <property type="match status" value="1"/>
</dbReference>
<dbReference type="InterPro" id="IPR058922">
    <property type="entry name" value="WHD_DRP"/>
</dbReference>
<dbReference type="InParanoid" id="A0A6I9QBV1"/>
<dbReference type="InterPro" id="IPR036388">
    <property type="entry name" value="WH-like_DNA-bd_sf"/>
</dbReference>
<dbReference type="Pfam" id="PF00931">
    <property type="entry name" value="NB-ARC"/>
    <property type="match status" value="1"/>
</dbReference>
<feature type="compositionally biased region" description="Basic and acidic residues" evidence="5">
    <location>
        <begin position="57"/>
        <end position="66"/>
    </location>
</feature>
<evidence type="ECO:0000256" key="5">
    <source>
        <dbReference type="SAM" id="MobiDB-lite"/>
    </source>
</evidence>
<accession>A0A6I9QBV1</accession>
<dbReference type="AlphaFoldDB" id="A0A6I9QBV1"/>
<dbReference type="GO" id="GO:0042742">
    <property type="term" value="P:defense response to bacterium"/>
    <property type="evidence" value="ECO:0007669"/>
    <property type="project" value="UniProtKB-ARBA"/>
</dbReference>
<dbReference type="InterPro" id="IPR003593">
    <property type="entry name" value="AAA+_ATPase"/>
</dbReference>
<evidence type="ECO:0000256" key="1">
    <source>
        <dbReference type="ARBA" id="ARBA00008894"/>
    </source>
</evidence>
<dbReference type="InterPro" id="IPR027417">
    <property type="entry name" value="P-loop_NTPase"/>
</dbReference>
<dbReference type="Pfam" id="PF23559">
    <property type="entry name" value="WHD_DRP"/>
    <property type="match status" value="1"/>
</dbReference>
<dbReference type="KEGG" id="egu:105033602"/>
<dbReference type="GeneID" id="105033602"/>
<proteinExistence type="inferred from homology"/>
<evidence type="ECO:0000256" key="3">
    <source>
        <dbReference type="ARBA" id="ARBA00022821"/>
    </source>
</evidence>
<feature type="domain" description="AAA+ ATPase" evidence="6">
    <location>
        <begin position="95"/>
        <end position="233"/>
    </location>
</feature>
<evidence type="ECO:0000256" key="4">
    <source>
        <dbReference type="ARBA" id="ARBA00022840"/>
    </source>
</evidence>
<dbReference type="OrthoDB" id="2021138at2759"/>
<evidence type="ECO:0000259" key="6">
    <source>
        <dbReference type="SMART" id="SM00382"/>
    </source>
</evidence>
<keyword evidence="4" id="KW-0067">ATP-binding</keyword>
<dbReference type="InterPro" id="IPR002182">
    <property type="entry name" value="NB-ARC"/>
</dbReference>
<keyword evidence="4" id="KW-0547">Nucleotide-binding</keyword>
<dbReference type="Pfam" id="PF23598">
    <property type="entry name" value="LRR_14"/>
    <property type="match status" value="1"/>
</dbReference>
<dbReference type="InterPro" id="IPR050905">
    <property type="entry name" value="Plant_NBS-LRR"/>
</dbReference>
<keyword evidence="3" id="KW-0611">Plant defense</keyword>
<dbReference type="InterPro" id="IPR032675">
    <property type="entry name" value="LRR_dom_sf"/>
</dbReference>
<dbReference type="PRINTS" id="PR00364">
    <property type="entry name" value="DISEASERSIST"/>
</dbReference>
<dbReference type="PANTHER" id="PTHR33463:SF204">
    <property type="entry name" value="NB-ARC DOMAIN-CONTAINING PROTEIN"/>
    <property type="match status" value="1"/>
</dbReference>
<feature type="compositionally biased region" description="Polar residues" evidence="5">
    <location>
        <begin position="41"/>
        <end position="54"/>
    </location>
</feature>
<dbReference type="Gene3D" id="3.80.10.10">
    <property type="entry name" value="Ribonuclease Inhibitor"/>
    <property type="match status" value="2"/>
</dbReference>
<evidence type="ECO:0000313" key="8">
    <source>
        <dbReference type="RefSeq" id="XP_010906772.2"/>
    </source>
</evidence>
<dbReference type="GO" id="GO:0043531">
    <property type="term" value="F:ADP binding"/>
    <property type="evidence" value="ECO:0007669"/>
    <property type="project" value="InterPro"/>
</dbReference>
<dbReference type="SUPFAM" id="SSF52540">
    <property type="entry name" value="P-loop containing nucleoside triphosphate hydrolases"/>
    <property type="match status" value="1"/>
</dbReference>
<evidence type="ECO:0000313" key="7">
    <source>
        <dbReference type="Proteomes" id="UP000504607"/>
    </source>
</evidence>
<dbReference type="GO" id="GO:0005524">
    <property type="term" value="F:ATP binding"/>
    <property type="evidence" value="ECO:0007669"/>
    <property type="project" value="UniProtKB-KW"/>
</dbReference>
<protein>
    <submittedName>
        <fullName evidence="8">Disease resistance protein RPS2-like</fullName>
    </submittedName>
</protein>
<dbReference type="GO" id="GO:0009626">
    <property type="term" value="P:plant-type hypersensitive response"/>
    <property type="evidence" value="ECO:0007669"/>
    <property type="project" value="UniProtKB-ARBA"/>
</dbReference>
<gene>
    <name evidence="8" type="primary">LOC105033602</name>
</gene>
<keyword evidence="7" id="KW-1185">Reference proteome</keyword>
<dbReference type="Gene3D" id="1.10.8.430">
    <property type="entry name" value="Helical domain of apoptotic protease-activating factors"/>
    <property type="match status" value="1"/>
</dbReference>
<reference evidence="8" key="1">
    <citation type="submission" date="2025-08" db="UniProtKB">
        <authorList>
            <consortium name="RefSeq"/>
        </authorList>
    </citation>
    <scope>IDENTIFICATION</scope>
</reference>
<dbReference type="InterPro" id="IPR042197">
    <property type="entry name" value="Apaf_helical"/>
</dbReference>
<comment type="similarity">
    <text evidence="1">Belongs to the disease resistance NB-LRR family.</text>
</comment>
<keyword evidence="2" id="KW-0677">Repeat</keyword>
<sequence length="832" mass="93166">MAETKVESGCYKFLCKHSIPKFYKKKTQSVPLPEEKLASGGPNSRKTTRSSTSLHGHPIDPNDRRDLPTVVNIPVMALGVEPRLKELETYLNDPRAHIIGISGPAGVGKTTLMKAFNNTFGSSNHSLFDVVIFASASLGSDVGRLQVAMAKRLGLPWQESVRKERRAARISLALEKKRYLLMLDDIWSSLDLDEVGIPLPDDGNKCKVLFTTRYEQICRDMGASLTIKVDPMEPEVAWQLFQGFAGEAASSPEIMDVARDVACECDGLPLGLMTVGRSMATVTSREEWIEGLAMLKQSKEEFQQGKHKNFPGMEPVLFHFDYSHKRLASKELRDCIAYCSLFPKNHSIKKKELVSYWLGEGLLDDSGGTDRACRQAEDYMEELKAMGMLKDGDKPDLEVMMHDILRELILDIKKNEFLVQEGIGLTNVSKVQNTAEAEKLSLMYNYIDDLGGVASSPKLKTLIVKQNVHLKKLADDSFKAATALRLVDFSYTGMKAIPIGIDRLVQLRHLDLSFTKIKSLPKEIGELVNLMQLLLEGTNKLSVIHENVISKLSKLVVLNMNGSYGDWEVEDTAGGVKRGGVSIEDLECLKRLSDLGITICNTMAWERFLRSHTLSKCTGLLTLKGCRDMSSVRLSSNLENLREVTISDCISLKELKIGGSGEEADEGTWQLSRLEVLRLKALYQAEILWFGAITPNCLPMLRKLDISFCHRLKDISWILLLEHVEHINIDTCKQMEEMIGGKRGVHVPNHLPRLKTLALRNLPKLKSLCDHPLSVPSLEYIKVLQCPQMTLPHLTGGSIPGVIHGEKEWWNTLDRKTSAQEFSSFWFFQVAE</sequence>
<dbReference type="FunFam" id="1.10.10.10:FF:000322">
    <property type="entry name" value="Probable disease resistance protein At1g63360"/>
    <property type="match status" value="1"/>
</dbReference>